<keyword evidence="4 7" id="KW-0812">Transmembrane</keyword>
<evidence type="ECO:0000259" key="8">
    <source>
        <dbReference type="Pfam" id="PF03458"/>
    </source>
</evidence>
<evidence type="ECO:0000313" key="9">
    <source>
        <dbReference type="EMBL" id="MEX6633722.1"/>
    </source>
</evidence>
<evidence type="ECO:0000256" key="3">
    <source>
        <dbReference type="ARBA" id="ARBA00022475"/>
    </source>
</evidence>
<dbReference type="PANTHER" id="PTHR30506">
    <property type="entry name" value="INNER MEMBRANE PROTEIN"/>
    <property type="match status" value="1"/>
</dbReference>
<feature type="transmembrane region" description="Helical" evidence="7">
    <location>
        <begin position="6"/>
        <end position="27"/>
    </location>
</feature>
<evidence type="ECO:0000256" key="5">
    <source>
        <dbReference type="ARBA" id="ARBA00022989"/>
    </source>
</evidence>
<feature type="transmembrane region" description="Helical" evidence="7">
    <location>
        <begin position="60"/>
        <end position="81"/>
    </location>
</feature>
<evidence type="ECO:0000256" key="1">
    <source>
        <dbReference type="ARBA" id="ARBA00004651"/>
    </source>
</evidence>
<feature type="transmembrane region" description="Helical" evidence="7">
    <location>
        <begin position="176"/>
        <end position="197"/>
    </location>
</feature>
<dbReference type="Proteomes" id="UP001560685">
    <property type="component" value="Unassembled WGS sequence"/>
</dbReference>
<dbReference type="Pfam" id="PF03458">
    <property type="entry name" value="Gly_transporter"/>
    <property type="match status" value="2"/>
</dbReference>
<keyword evidence="3" id="KW-1003">Cell membrane</keyword>
<feature type="domain" description="Glycine transporter" evidence="8">
    <location>
        <begin position="10"/>
        <end position="82"/>
    </location>
</feature>
<feature type="transmembrane region" description="Helical" evidence="7">
    <location>
        <begin position="34"/>
        <end position="54"/>
    </location>
</feature>
<accession>A0ABV3Z8M9</accession>
<comment type="subcellular location">
    <subcellularLocation>
        <location evidence="1">Cell membrane</location>
        <topology evidence="1">Multi-pass membrane protein</topology>
    </subcellularLocation>
</comment>
<comment type="similarity">
    <text evidence="2">Belongs to the UPF0126 family.</text>
</comment>
<protein>
    <submittedName>
        <fullName evidence="9">Trimeric intracellular cation channel family protein</fullName>
    </submittedName>
</protein>
<dbReference type="EMBL" id="JBEHZE010000001">
    <property type="protein sequence ID" value="MEX6633722.1"/>
    <property type="molecule type" value="Genomic_DNA"/>
</dbReference>
<evidence type="ECO:0000313" key="10">
    <source>
        <dbReference type="Proteomes" id="UP001560685"/>
    </source>
</evidence>
<evidence type="ECO:0000256" key="4">
    <source>
        <dbReference type="ARBA" id="ARBA00022692"/>
    </source>
</evidence>
<dbReference type="RefSeq" id="WP_369313707.1">
    <property type="nucleotide sequence ID" value="NZ_JBEHZE010000001.1"/>
</dbReference>
<proteinExistence type="inferred from homology"/>
<feature type="transmembrane region" description="Helical" evidence="7">
    <location>
        <begin position="119"/>
        <end position="140"/>
    </location>
</feature>
<evidence type="ECO:0000256" key="6">
    <source>
        <dbReference type="ARBA" id="ARBA00023136"/>
    </source>
</evidence>
<comment type="caution">
    <text evidence="9">The sequence shown here is derived from an EMBL/GenBank/DDBJ whole genome shotgun (WGS) entry which is preliminary data.</text>
</comment>
<keyword evidence="5 7" id="KW-1133">Transmembrane helix</keyword>
<keyword evidence="10" id="KW-1185">Reference proteome</keyword>
<gene>
    <name evidence="9" type="ORF">ABFZ84_09200</name>
</gene>
<feature type="domain" description="Glycine transporter" evidence="8">
    <location>
        <begin position="95"/>
        <end position="167"/>
    </location>
</feature>
<name>A0ABV3Z8M9_9PROT</name>
<sequence>MDTVQLFSALTTIGLFVFAISGALTALRNDMDIFGVAMIAFVTGVGGGTIRDVMLGSFPVWWIASPSAVFICLAGAAVAILAQPLIDSRLKALIWADAAGLAVFSVLGAQAALAVDAPAVIAIFMGAVTATFGGVVRDVLLNEPPLILKQDIYATAALIGAAVYVGLLALGVGTNFAVVTASIATFAIRGAAIIFDIPSPKYARPRKSEQ</sequence>
<keyword evidence="6 7" id="KW-0472">Membrane</keyword>
<dbReference type="PANTHER" id="PTHR30506:SF3">
    <property type="entry name" value="UPF0126 INNER MEMBRANE PROTEIN YADS-RELATED"/>
    <property type="match status" value="1"/>
</dbReference>
<dbReference type="InterPro" id="IPR005115">
    <property type="entry name" value="Gly_transporter"/>
</dbReference>
<feature type="transmembrane region" description="Helical" evidence="7">
    <location>
        <begin position="152"/>
        <end position="170"/>
    </location>
</feature>
<evidence type="ECO:0000256" key="7">
    <source>
        <dbReference type="SAM" id="Phobius"/>
    </source>
</evidence>
<feature type="transmembrane region" description="Helical" evidence="7">
    <location>
        <begin position="93"/>
        <end position="113"/>
    </location>
</feature>
<evidence type="ECO:0000256" key="2">
    <source>
        <dbReference type="ARBA" id="ARBA00008193"/>
    </source>
</evidence>
<reference evidence="9 10" key="1">
    <citation type="submission" date="2024-05" db="EMBL/GenBank/DDBJ databases">
        <title>Three bacterial strains, DH-69, EH-24, and ECK-19 isolated from coastal sediments.</title>
        <authorList>
            <person name="Ye Y.-Q."/>
            <person name="Du Z.-J."/>
        </authorList>
    </citation>
    <scope>NUCLEOTIDE SEQUENCE [LARGE SCALE GENOMIC DNA]</scope>
    <source>
        <strain evidence="9 10">ECK-19</strain>
    </source>
</reference>
<organism evidence="9 10">
    <name type="scientific">Hyphococcus lacteus</name>
    <dbReference type="NCBI Taxonomy" id="3143536"/>
    <lineage>
        <taxon>Bacteria</taxon>
        <taxon>Pseudomonadati</taxon>
        <taxon>Pseudomonadota</taxon>
        <taxon>Alphaproteobacteria</taxon>
        <taxon>Parvularculales</taxon>
        <taxon>Parvularculaceae</taxon>
        <taxon>Hyphococcus</taxon>
    </lineage>
</organism>